<dbReference type="EMBL" id="GL732561">
    <property type="protein sequence ID" value="EFX77690.1"/>
    <property type="molecule type" value="Genomic_DNA"/>
</dbReference>
<dbReference type="OrthoDB" id="6376755at2759"/>
<gene>
    <name evidence="1" type="ORF">DAPPUDRAFT_321244</name>
</gene>
<reference evidence="1 2" key="1">
    <citation type="journal article" date="2011" name="Science">
        <title>The ecoresponsive genome of Daphnia pulex.</title>
        <authorList>
            <person name="Colbourne J.K."/>
            <person name="Pfrender M.E."/>
            <person name="Gilbert D."/>
            <person name="Thomas W.K."/>
            <person name="Tucker A."/>
            <person name="Oakley T.H."/>
            <person name="Tokishita S."/>
            <person name="Aerts A."/>
            <person name="Arnold G.J."/>
            <person name="Basu M.K."/>
            <person name="Bauer D.J."/>
            <person name="Caceres C.E."/>
            <person name="Carmel L."/>
            <person name="Casola C."/>
            <person name="Choi J.H."/>
            <person name="Detter J.C."/>
            <person name="Dong Q."/>
            <person name="Dusheyko S."/>
            <person name="Eads B.D."/>
            <person name="Frohlich T."/>
            <person name="Geiler-Samerotte K.A."/>
            <person name="Gerlach D."/>
            <person name="Hatcher P."/>
            <person name="Jogdeo S."/>
            <person name="Krijgsveld J."/>
            <person name="Kriventseva E.V."/>
            <person name="Kultz D."/>
            <person name="Laforsch C."/>
            <person name="Lindquist E."/>
            <person name="Lopez J."/>
            <person name="Manak J.R."/>
            <person name="Muller J."/>
            <person name="Pangilinan J."/>
            <person name="Patwardhan R.P."/>
            <person name="Pitluck S."/>
            <person name="Pritham E.J."/>
            <person name="Rechtsteiner A."/>
            <person name="Rho M."/>
            <person name="Rogozin I.B."/>
            <person name="Sakarya O."/>
            <person name="Salamov A."/>
            <person name="Schaack S."/>
            <person name="Shapiro H."/>
            <person name="Shiga Y."/>
            <person name="Skalitzky C."/>
            <person name="Smith Z."/>
            <person name="Souvorov A."/>
            <person name="Sung W."/>
            <person name="Tang Z."/>
            <person name="Tsuchiya D."/>
            <person name="Tu H."/>
            <person name="Vos H."/>
            <person name="Wang M."/>
            <person name="Wolf Y.I."/>
            <person name="Yamagata H."/>
            <person name="Yamada T."/>
            <person name="Ye Y."/>
            <person name="Shaw J.R."/>
            <person name="Andrews J."/>
            <person name="Crease T.J."/>
            <person name="Tang H."/>
            <person name="Lucas S.M."/>
            <person name="Robertson H.M."/>
            <person name="Bork P."/>
            <person name="Koonin E.V."/>
            <person name="Zdobnov E.M."/>
            <person name="Grigoriev I.V."/>
            <person name="Lynch M."/>
            <person name="Boore J.L."/>
        </authorList>
    </citation>
    <scope>NUCLEOTIDE SEQUENCE [LARGE SCALE GENOMIC DNA]</scope>
</reference>
<dbReference type="InParanoid" id="E9GSD0"/>
<keyword evidence="2" id="KW-1185">Reference proteome</keyword>
<dbReference type="PhylomeDB" id="E9GSD0"/>
<proteinExistence type="predicted"/>
<dbReference type="KEGG" id="dpx:DAPPUDRAFT_321244"/>
<dbReference type="AlphaFoldDB" id="E9GSD0"/>
<evidence type="ECO:0000313" key="1">
    <source>
        <dbReference type="EMBL" id="EFX77690.1"/>
    </source>
</evidence>
<name>E9GSD0_DAPPU</name>
<organism evidence="1 2">
    <name type="scientific">Daphnia pulex</name>
    <name type="common">Water flea</name>
    <dbReference type="NCBI Taxonomy" id="6669"/>
    <lineage>
        <taxon>Eukaryota</taxon>
        <taxon>Metazoa</taxon>
        <taxon>Ecdysozoa</taxon>
        <taxon>Arthropoda</taxon>
        <taxon>Crustacea</taxon>
        <taxon>Branchiopoda</taxon>
        <taxon>Diplostraca</taxon>
        <taxon>Cladocera</taxon>
        <taxon>Anomopoda</taxon>
        <taxon>Daphniidae</taxon>
        <taxon>Daphnia</taxon>
    </lineage>
</organism>
<dbReference type="HOGENOM" id="CLU_1847151_0_0_1"/>
<protein>
    <recommendedName>
        <fullName evidence="3">THAP-type domain-containing protein</fullName>
    </recommendedName>
</protein>
<dbReference type="Proteomes" id="UP000000305">
    <property type="component" value="Unassembled WGS sequence"/>
</dbReference>
<evidence type="ECO:0000313" key="2">
    <source>
        <dbReference type="Proteomes" id="UP000000305"/>
    </source>
</evidence>
<accession>E9GSD0</accession>
<evidence type="ECO:0008006" key="3">
    <source>
        <dbReference type="Google" id="ProtNLM"/>
    </source>
</evidence>
<sequence length="139" mass="15726">MSVMRIGKNLFSCLGSYLQIGSHICGRHFEADDIIRGREIGGVFHPYTKWNLKELAIPKHLICKPVDLLLNLSIVLKLRKVGQRYVAHLLIATKKIVKLLLPNLLIMMGHLNGFHYLIVAREIGSLSFPKLMTMVHSSI</sequence>